<feature type="transmembrane region" description="Helical" evidence="1">
    <location>
        <begin position="120"/>
        <end position="139"/>
    </location>
</feature>
<comment type="caution">
    <text evidence="2">The sequence shown here is derived from an EMBL/GenBank/DDBJ whole genome shotgun (WGS) entry which is preliminary data.</text>
</comment>
<proteinExistence type="predicted"/>
<keyword evidence="1" id="KW-1133">Transmembrane helix</keyword>
<feature type="transmembrane region" description="Helical" evidence="1">
    <location>
        <begin position="89"/>
        <end position="108"/>
    </location>
</feature>
<feature type="transmembrane region" description="Helical" evidence="1">
    <location>
        <begin position="53"/>
        <end position="77"/>
    </location>
</feature>
<protein>
    <submittedName>
        <fullName evidence="2">Uncharacterized protein</fullName>
    </submittedName>
</protein>
<keyword evidence="1" id="KW-0472">Membrane</keyword>
<dbReference type="Proteomes" id="UP001642540">
    <property type="component" value="Unassembled WGS sequence"/>
</dbReference>
<accession>A0ABP1QFN1</accession>
<reference evidence="2 3" key="1">
    <citation type="submission" date="2024-08" db="EMBL/GenBank/DDBJ databases">
        <authorList>
            <person name="Cucini C."/>
            <person name="Frati F."/>
        </authorList>
    </citation>
    <scope>NUCLEOTIDE SEQUENCE [LARGE SCALE GENOMIC DNA]</scope>
</reference>
<evidence type="ECO:0000256" key="1">
    <source>
        <dbReference type="SAM" id="Phobius"/>
    </source>
</evidence>
<evidence type="ECO:0000313" key="3">
    <source>
        <dbReference type="Proteomes" id="UP001642540"/>
    </source>
</evidence>
<name>A0ABP1QFN1_9HEXA</name>
<dbReference type="EMBL" id="CAXLJM020000030">
    <property type="protein sequence ID" value="CAL8097652.1"/>
    <property type="molecule type" value="Genomic_DNA"/>
</dbReference>
<keyword evidence="3" id="KW-1185">Reference proteome</keyword>
<gene>
    <name evidence="2" type="ORF">ODALV1_LOCUS9697</name>
</gene>
<sequence>MGCFGHGMCLINGVKLLAIVDATLSILNIFLYITPLLYFGIVQDPDEQEIIDTFLIFALIVFLVTCPVQIFMTLQLYNGAENKNYNKCQSWIIFSIIILLINAYGLIIDGDRIQMPYLRVLPGFMMYKACAILIVVKLMKRITQSKMWNFAVVLSSPESFTKTHSTDNSNQYVYTNLSIEL</sequence>
<feature type="transmembrane region" description="Helical" evidence="1">
    <location>
        <begin position="16"/>
        <end position="41"/>
    </location>
</feature>
<organism evidence="2 3">
    <name type="scientific">Orchesella dallaii</name>
    <dbReference type="NCBI Taxonomy" id="48710"/>
    <lineage>
        <taxon>Eukaryota</taxon>
        <taxon>Metazoa</taxon>
        <taxon>Ecdysozoa</taxon>
        <taxon>Arthropoda</taxon>
        <taxon>Hexapoda</taxon>
        <taxon>Collembola</taxon>
        <taxon>Entomobryomorpha</taxon>
        <taxon>Entomobryoidea</taxon>
        <taxon>Orchesellidae</taxon>
        <taxon>Orchesellinae</taxon>
        <taxon>Orchesella</taxon>
    </lineage>
</organism>
<evidence type="ECO:0000313" key="2">
    <source>
        <dbReference type="EMBL" id="CAL8097652.1"/>
    </source>
</evidence>
<keyword evidence="1" id="KW-0812">Transmembrane</keyword>